<dbReference type="eggNOG" id="ENOG5030T5P">
    <property type="taxonomic scope" value="Bacteria"/>
</dbReference>
<dbReference type="HOGENOM" id="CLU_2059035_0_0_0"/>
<evidence type="ECO:0000313" key="3">
    <source>
        <dbReference type="Proteomes" id="UP000054010"/>
    </source>
</evidence>
<dbReference type="OrthoDB" id="9832917at2"/>
<dbReference type="STRING" id="765420.OSCT_2908"/>
<protein>
    <recommendedName>
        <fullName evidence="4">Transmembrane protein</fullName>
    </recommendedName>
</protein>
<feature type="transmembrane region" description="Helical" evidence="1">
    <location>
        <begin position="12"/>
        <end position="35"/>
    </location>
</feature>
<keyword evidence="1" id="KW-1133">Transmembrane helix</keyword>
<sequence length="119" mass="13923">MWTTLLLAIVRSILIWIWLACKPVLGWFLIIIGLIGMPMPIVNGLIFLMLGIALVGPRNRIIRWSRVHLKLFLYRWAALPTPLIGTLGRIALEAARQISRQHRRLRWWWISRPRRRAAA</sequence>
<evidence type="ECO:0008006" key="4">
    <source>
        <dbReference type="Google" id="ProtNLM"/>
    </source>
</evidence>
<dbReference type="Proteomes" id="UP000054010">
    <property type="component" value="Unassembled WGS sequence"/>
</dbReference>
<dbReference type="AlphaFoldDB" id="E1IHX0"/>
<evidence type="ECO:0000313" key="2">
    <source>
        <dbReference type="EMBL" id="EFO79245.1"/>
    </source>
</evidence>
<keyword evidence="1" id="KW-0812">Transmembrane</keyword>
<keyword evidence="1" id="KW-0472">Membrane</keyword>
<name>E1IHX0_9CHLR</name>
<organism evidence="2 3">
    <name type="scientific">Oscillochloris trichoides DG-6</name>
    <dbReference type="NCBI Taxonomy" id="765420"/>
    <lineage>
        <taxon>Bacteria</taxon>
        <taxon>Bacillati</taxon>
        <taxon>Chloroflexota</taxon>
        <taxon>Chloroflexia</taxon>
        <taxon>Chloroflexales</taxon>
        <taxon>Chloroflexineae</taxon>
        <taxon>Oscillochloridaceae</taxon>
        <taxon>Oscillochloris</taxon>
    </lineage>
</organism>
<proteinExistence type="predicted"/>
<keyword evidence="3" id="KW-1185">Reference proteome</keyword>
<gene>
    <name evidence="2" type="ORF">OSCT_2908</name>
</gene>
<reference evidence="2 3" key="1">
    <citation type="journal article" date="2011" name="J. Bacteriol.">
        <title>Draft genome sequence of the anoxygenic filamentous phototrophic bacterium Oscillochloris trichoides subsp. DG-6.</title>
        <authorList>
            <person name="Kuznetsov B.B."/>
            <person name="Ivanovsky R.N."/>
            <person name="Keppen O.I."/>
            <person name="Sukhacheva M.V."/>
            <person name="Bumazhkin B.K."/>
            <person name="Patutina E.O."/>
            <person name="Beletsky A.V."/>
            <person name="Mardanov A.V."/>
            <person name="Baslerov R.V."/>
            <person name="Panteleeva A.N."/>
            <person name="Kolganova T.V."/>
            <person name="Ravin N.V."/>
            <person name="Skryabin K.G."/>
        </authorList>
    </citation>
    <scope>NUCLEOTIDE SEQUENCE [LARGE SCALE GENOMIC DNA]</scope>
    <source>
        <strain evidence="2 3">DG-6</strain>
    </source>
</reference>
<feature type="transmembrane region" description="Helical" evidence="1">
    <location>
        <begin position="41"/>
        <end position="57"/>
    </location>
</feature>
<accession>E1IHX0</accession>
<dbReference type="EMBL" id="ADVR01000120">
    <property type="protein sequence ID" value="EFO79245.1"/>
    <property type="molecule type" value="Genomic_DNA"/>
</dbReference>
<evidence type="ECO:0000256" key="1">
    <source>
        <dbReference type="SAM" id="Phobius"/>
    </source>
</evidence>
<comment type="caution">
    <text evidence="2">The sequence shown here is derived from an EMBL/GenBank/DDBJ whole genome shotgun (WGS) entry which is preliminary data.</text>
</comment>